<dbReference type="PANTHER" id="PTHR30469:SF15">
    <property type="entry name" value="HLYD FAMILY OF SECRETION PROTEINS"/>
    <property type="match status" value="1"/>
</dbReference>
<sequence>PKLTTPVFFRHLGTMAESIEFELGQDGPANARLQLVAQGEERVDPATGARDVRLSLADAAVDAPSGLTVTVNLVIEQRESAISVPRSAIIQSGGEARVRVVPADGIVIERAISFVDWPAESVIVTSGLQAGEHILADPDTAQPGEQVKVRTAPQG</sequence>
<proteinExistence type="predicted"/>
<name>A0ABV7ED93_9SPHN</name>
<dbReference type="PANTHER" id="PTHR30469">
    <property type="entry name" value="MULTIDRUG RESISTANCE PROTEIN MDTA"/>
    <property type="match status" value="1"/>
</dbReference>
<keyword evidence="2" id="KW-1185">Reference proteome</keyword>
<accession>A0ABV7ED93</accession>
<dbReference type="Proteomes" id="UP001595378">
    <property type="component" value="Unassembled WGS sequence"/>
</dbReference>
<evidence type="ECO:0000313" key="2">
    <source>
        <dbReference type="Proteomes" id="UP001595378"/>
    </source>
</evidence>
<dbReference type="EMBL" id="JBHRSU010000021">
    <property type="protein sequence ID" value="MFC3100627.1"/>
    <property type="molecule type" value="Genomic_DNA"/>
</dbReference>
<dbReference type="Gene3D" id="2.40.420.20">
    <property type="match status" value="1"/>
</dbReference>
<evidence type="ECO:0008006" key="3">
    <source>
        <dbReference type="Google" id="ProtNLM"/>
    </source>
</evidence>
<evidence type="ECO:0000313" key="1">
    <source>
        <dbReference type="EMBL" id="MFC3100627.1"/>
    </source>
</evidence>
<feature type="non-terminal residue" evidence="1">
    <location>
        <position position="1"/>
    </location>
</feature>
<reference evidence="2" key="1">
    <citation type="journal article" date="2019" name="Int. J. Syst. Evol. Microbiol.">
        <title>The Global Catalogue of Microorganisms (GCM) 10K type strain sequencing project: providing services to taxonomists for standard genome sequencing and annotation.</title>
        <authorList>
            <consortium name="The Broad Institute Genomics Platform"/>
            <consortium name="The Broad Institute Genome Sequencing Center for Infectious Disease"/>
            <person name="Wu L."/>
            <person name="Ma J."/>
        </authorList>
    </citation>
    <scope>NUCLEOTIDE SEQUENCE [LARGE SCALE GENOMIC DNA]</scope>
    <source>
        <strain evidence="2">KCTC 52606</strain>
    </source>
</reference>
<protein>
    <recommendedName>
        <fullName evidence="3">Efflux RND transporter periplasmic adaptor subunit</fullName>
    </recommendedName>
</protein>
<organism evidence="1 2">
    <name type="scientific">Alteraurantiacibacter lauratis</name>
    <dbReference type="NCBI Taxonomy" id="2054627"/>
    <lineage>
        <taxon>Bacteria</taxon>
        <taxon>Pseudomonadati</taxon>
        <taxon>Pseudomonadota</taxon>
        <taxon>Alphaproteobacteria</taxon>
        <taxon>Sphingomonadales</taxon>
        <taxon>Erythrobacteraceae</taxon>
        <taxon>Alteraurantiacibacter</taxon>
    </lineage>
</organism>
<comment type="caution">
    <text evidence="1">The sequence shown here is derived from an EMBL/GenBank/DDBJ whole genome shotgun (WGS) entry which is preliminary data.</text>
</comment>
<gene>
    <name evidence="1" type="ORF">ACFODK_06995</name>
</gene>